<feature type="domain" description="G-protein coupled receptors family 2 profile 2" evidence="6">
    <location>
        <begin position="11"/>
        <end position="345"/>
    </location>
</feature>
<evidence type="ECO:0000256" key="5">
    <source>
        <dbReference type="SAM" id="Phobius"/>
    </source>
</evidence>
<dbReference type="STRING" id="1149755.A0A2J6RFF7"/>
<feature type="transmembrane region" description="Helical" evidence="5">
    <location>
        <begin position="46"/>
        <end position="64"/>
    </location>
</feature>
<feature type="transmembrane region" description="Helical" evidence="5">
    <location>
        <begin position="93"/>
        <end position="110"/>
    </location>
</feature>
<evidence type="ECO:0000256" key="4">
    <source>
        <dbReference type="ARBA" id="ARBA00023136"/>
    </source>
</evidence>
<keyword evidence="3 5" id="KW-1133">Transmembrane helix</keyword>
<dbReference type="PANTHER" id="PTHR23112">
    <property type="entry name" value="G PROTEIN-COUPLED RECEPTOR 157-RELATED"/>
    <property type="match status" value="1"/>
</dbReference>
<dbReference type="SUPFAM" id="SSF81321">
    <property type="entry name" value="Family A G protein-coupled receptor-like"/>
    <property type="match status" value="1"/>
</dbReference>
<dbReference type="GO" id="GO:0007189">
    <property type="term" value="P:adenylate cyclase-activating G protein-coupled receptor signaling pathway"/>
    <property type="evidence" value="ECO:0007669"/>
    <property type="project" value="TreeGrafter"/>
</dbReference>
<comment type="subcellular location">
    <subcellularLocation>
        <location evidence="1">Membrane</location>
        <topology evidence="1">Multi-pass membrane protein</topology>
    </subcellularLocation>
</comment>
<accession>A0A2J6RFF7</accession>
<dbReference type="AlphaFoldDB" id="A0A2J6RFF7"/>
<evidence type="ECO:0000256" key="3">
    <source>
        <dbReference type="ARBA" id="ARBA00022989"/>
    </source>
</evidence>
<keyword evidence="2 5" id="KW-0812">Transmembrane</keyword>
<feature type="transmembrane region" description="Helical" evidence="5">
    <location>
        <begin position="174"/>
        <end position="193"/>
    </location>
</feature>
<dbReference type="EMBL" id="KZ613949">
    <property type="protein sequence ID" value="PMD37248.1"/>
    <property type="molecule type" value="Genomic_DNA"/>
</dbReference>
<dbReference type="Gene3D" id="1.20.1070.10">
    <property type="entry name" value="Rhodopsin 7-helix transmembrane proteins"/>
    <property type="match status" value="1"/>
</dbReference>
<keyword evidence="4 5" id="KW-0472">Membrane</keyword>
<sequence length="361" mass="41230">MTWTEKDFSSIQTAERVASILSLVGCFFVVITFCSSPTFHTPINRLIFYASFGNILSNIATLISRQGVLAGQNSVLCQLQAFFIQQWMPADSLWSFCMALNVYLTFYKRYTTTQLKSLEWKYFLVCYGMPLIPSVTLLCLNSKERGKIYGPTILWCSIGSNWTFLRLFGFYGPVWLAIIGTFTIYIIVGRRIFQHRRTLRSFVGPSPKPRPGLSPYSSTNAIIVEAMDDVSKSSFSHLEEQNHAEAYLPPTKQFNLNLININSTVQSQHRRVSTAEYIADRTLRSYLRRSFLFFIALVVTWIPSSINRIYSIAYSDSSNYGLNFAGALLLPLKGFWNAILYITISTSACKELWRSHVTRRL</sequence>
<dbReference type="InterPro" id="IPR017981">
    <property type="entry name" value="GPCR_2-like_7TM"/>
</dbReference>
<evidence type="ECO:0000313" key="8">
    <source>
        <dbReference type="Proteomes" id="UP000235786"/>
    </source>
</evidence>
<dbReference type="OrthoDB" id="18453at2759"/>
<keyword evidence="8" id="KW-1185">Reference proteome</keyword>
<dbReference type="PANTHER" id="PTHR23112:SF0">
    <property type="entry name" value="TRANSMEMBRANE PROTEIN 116"/>
    <property type="match status" value="1"/>
</dbReference>
<dbReference type="GO" id="GO:0005886">
    <property type="term" value="C:plasma membrane"/>
    <property type="evidence" value="ECO:0007669"/>
    <property type="project" value="TreeGrafter"/>
</dbReference>
<reference evidence="7 8" key="1">
    <citation type="submission" date="2016-04" db="EMBL/GenBank/DDBJ databases">
        <title>A degradative enzymes factory behind the ericoid mycorrhizal symbiosis.</title>
        <authorList>
            <consortium name="DOE Joint Genome Institute"/>
            <person name="Martino E."/>
            <person name="Morin E."/>
            <person name="Grelet G."/>
            <person name="Kuo A."/>
            <person name="Kohler A."/>
            <person name="Daghino S."/>
            <person name="Barry K."/>
            <person name="Choi C."/>
            <person name="Cichocki N."/>
            <person name="Clum A."/>
            <person name="Copeland A."/>
            <person name="Hainaut M."/>
            <person name="Haridas S."/>
            <person name="Labutti K."/>
            <person name="Lindquist E."/>
            <person name="Lipzen A."/>
            <person name="Khouja H.-R."/>
            <person name="Murat C."/>
            <person name="Ohm R."/>
            <person name="Olson A."/>
            <person name="Spatafora J."/>
            <person name="Veneault-Fourrey C."/>
            <person name="Henrissat B."/>
            <person name="Grigoriev I."/>
            <person name="Martin F."/>
            <person name="Perotto S."/>
        </authorList>
    </citation>
    <scope>NUCLEOTIDE SEQUENCE [LARGE SCALE GENOMIC DNA]</scope>
    <source>
        <strain evidence="7 8">F</strain>
    </source>
</reference>
<evidence type="ECO:0000256" key="2">
    <source>
        <dbReference type="ARBA" id="ARBA00022692"/>
    </source>
</evidence>
<dbReference type="Proteomes" id="UP000235786">
    <property type="component" value="Unassembled WGS sequence"/>
</dbReference>
<dbReference type="GO" id="GO:0004930">
    <property type="term" value="F:G protein-coupled receptor activity"/>
    <property type="evidence" value="ECO:0007669"/>
    <property type="project" value="TreeGrafter"/>
</dbReference>
<dbReference type="GO" id="GO:0007166">
    <property type="term" value="P:cell surface receptor signaling pathway"/>
    <property type="evidence" value="ECO:0007669"/>
    <property type="project" value="InterPro"/>
</dbReference>
<proteinExistence type="predicted"/>
<gene>
    <name evidence="7" type="ORF">L207DRAFT_432981</name>
</gene>
<name>A0A2J6RFF7_HYAVF</name>
<evidence type="ECO:0000313" key="7">
    <source>
        <dbReference type="EMBL" id="PMD37248.1"/>
    </source>
</evidence>
<feature type="transmembrane region" description="Helical" evidence="5">
    <location>
        <begin position="122"/>
        <end position="141"/>
    </location>
</feature>
<feature type="transmembrane region" description="Helical" evidence="5">
    <location>
        <begin position="20"/>
        <end position="40"/>
    </location>
</feature>
<protein>
    <recommendedName>
        <fullName evidence="6">G-protein coupled receptors family 2 profile 2 domain-containing protein</fullName>
    </recommendedName>
</protein>
<organism evidence="7 8">
    <name type="scientific">Hyaloscypha variabilis (strain UAMH 11265 / GT02V1 / F)</name>
    <name type="common">Meliniomyces variabilis</name>
    <dbReference type="NCBI Taxonomy" id="1149755"/>
    <lineage>
        <taxon>Eukaryota</taxon>
        <taxon>Fungi</taxon>
        <taxon>Dikarya</taxon>
        <taxon>Ascomycota</taxon>
        <taxon>Pezizomycotina</taxon>
        <taxon>Leotiomycetes</taxon>
        <taxon>Helotiales</taxon>
        <taxon>Hyaloscyphaceae</taxon>
        <taxon>Hyaloscypha</taxon>
        <taxon>Hyaloscypha variabilis</taxon>
    </lineage>
</organism>
<evidence type="ECO:0000259" key="6">
    <source>
        <dbReference type="PROSITE" id="PS50261"/>
    </source>
</evidence>
<feature type="transmembrane region" description="Helical" evidence="5">
    <location>
        <begin position="291"/>
        <end position="314"/>
    </location>
</feature>
<evidence type="ECO:0000256" key="1">
    <source>
        <dbReference type="ARBA" id="ARBA00004141"/>
    </source>
</evidence>
<dbReference type="PROSITE" id="PS50261">
    <property type="entry name" value="G_PROTEIN_RECEP_F2_4"/>
    <property type="match status" value="1"/>
</dbReference>
<dbReference type="Pfam" id="PF05462">
    <property type="entry name" value="Dicty_CAR"/>
    <property type="match status" value="1"/>
</dbReference>